<dbReference type="AlphaFoldDB" id="A0AAD5ZGI1"/>
<sequence>MRRRRLCVVTSDDEEDDDTAAAAPTTSSNALPSSIASTNANPDPTSPLVISDEDQEDDFVTVPDDLSTPSPPSISSPLSASTFHTQNGNSNSRIAPIDQLLRRLGLCLCHEWLEACSDGISGTVHGYGELDDDVKAKKIFEQFLFADLNEIGAGVLPENVGLMHKTELEGPFVLQVDEMVNISAPIKERYQNSPAGPKRCLKLSMTDGIQRVFGIEYRPIKELEVLAPSGFKVIVRNVQVRRGLLMLVPEIMSVLGGTVDDLDQARQRLVSEVNKPPRGKRKHGGLPLSRRASLAAWSADIGTGMTDVNAQSNLNVNPAPQRANSAQLTQPARSPATASDVTFNARNTDPGRAQDITMEAVNNSNEESSSFNQHRDSQQMHVGGPHVIGRSSVNYSHEPSFMNEEPSTNHERDEEEFLGGVNPQTVGQNITRTNEEHSPTDRRSNLVPFCGAPHISGRNISVEEHDMVVDEDPSPVHNRRDSEQVECLDPLFSDRRTAAQGSDMVDVDEDDDTMMDLVDDGASYDKLQMKNSPFTYMSSLQAQWDKEESQTKHSIRGRIKCFLTGVTGKFGFQGKFDLQAYIDDGSLISLVKIDHNVIQERIGHTPEEVVAALKSPDTKMEADMRQTMRNFQDFLRQFEGTVLIELNETSDLPIAMEMNQGCSSGDANLLLKRLKAMEQ</sequence>
<evidence type="ECO:0000256" key="3">
    <source>
        <dbReference type="ARBA" id="ARBA00077519"/>
    </source>
</evidence>
<feature type="region of interest" description="Disordered" evidence="4">
    <location>
        <begin position="309"/>
        <end position="352"/>
    </location>
</feature>
<dbReference type="PANTHER" id="PTHR14790">
    <property type="entry name" value="RECQ-MEDIATED GENOME INSTABILITY PROTEIN 1 RMI1"/>
    <property type="match status" value="1"/>
</dbReference>
<dbReference type="InterPro" id="IPR049363">
    <property type="entry name" value="RMI1_N"/>
</dbReference>
<feature type="region of interest" description="Disordered" evidence="4">
    <location>
        <begin position="1"/>
        <end position="89"/>
    </location>
</feature>
<protein>
    <recommendedName>
        <fullName evidence="2">RecQ-mediated genome instability protein 1</fullName>
    </recommendedName>
    <alternativeName>
        <fullName evidence="3">BLM-associated protein of 75 kDa homolog</fullName>
    </alternativeName>
</protein>
<gene>
    <name evidence="8" type="ORF">LUZ61_000964</name>
</gene>
<dbReference type="GO" id="GO:0000712">
    <property type="term" value="P:resolution of meiotic recombination intermediates"/>
    <property type="evidence" value="ECO:0007669"/>
    <property type="project" value="TreeGrafter"/>
</dbReference>
<name>A0AAD5ZGI1_9POAL</name>
<evidence type="ECO:0000259" key="6">
    <source>
        <dbReference type="Pfam" id="PF16099"/>
    </source>
</evidence>
<dbReference type="GO" id="GO:0016604">
    <property type="term" value="C:nuclear body"/>
    <property type="evidence" value="ECO:0007669"/>
    <property type="project" value="TreeGrafter"/>
</dbReference>
<evidence type="ECO:0000256" key="4">
    <source>
        <dbReference type="SAM" id="MobiDB-lite"/>
    </source>
</evidence>
<dbReference type="InterPro" id="IPR032199">
    <property type="entry name" value="RMI1_C"/>
</dbReference>
<feature type="domain" description="RecQ-mediated genome instability protein 1 C-terminal OB-fold" evidence="6">
    <location>
        <begin position="532"/>
        <end position="674"/>
    </location>
</feature>
<feature type="domain" description="RecQ mediated genome instability protein 1 OB-fold" evidence="5">
    <location>
        <begin position="156"/>
        <end position="267"/>
    </location>
</feature>
<keyword evidence="9" id="KW-1185">Reference proteome</keyword>
<dbReference type="Pfam" id="PF16099">
    <property type="entry name" value="RMI1_C"/>
    <property type="match status" value="1"/>
</dbReference>
<accession>A0AAD5ZGI1</accession>
<dbReference type="EMBL" id="JAMRDG010000001">
    <property type="protein sequence ID" value="KAJ3697259.1"/>
    <property type="molecule type" value="Genomic_DNA"/>
</dbReference>
<dbReference type="GO" id="GO:0000166">
    <property type="term" value="F:nucleotide binding"/>
    <property type="evidence" value="ECO:0007669"/>
    <property type="project" value="InterPro"/>
</dbReference>
<evidence type="ECO:0000259" key="5">
    <source>
        <dbReference type="Pfam" id="PF08585"/>
    </source>
</evidence>
<dbReference type="Gene3D" id="2.40.50.770">
    <property type="entry name" value="RecQ-mediated genome instability protein Rmi1, C-terminal domain"/>
    <property type="match status" value="1"/>
</dbReference>
<feature type="compositionally biased region" description="Polar residues" evidence="4">
    <location>
        <begin position="309"/>
        <end position="347"/>
    </location>
</feature>
<feature type="domain" description="RMI1 N-terminal" evidence="7">
    <location>
        <begin position="101"/>
        <end position="151"/>
    </location>
</feature>
<reference evidence="8 9" key="1">
    <citation type="journal article" date="2022" name="Cell">
        <title>Repeat-based holocentromeres influence genome architecture and karyotype evolution.</title>
        <authorList>
            <person name="Hofstatter P.G."/>
            <person name="Thangavel G."/>
            <person name="Lux T."/>
            <person name="Neumann P."/>
            <person name="Vondrak T."/>
            <person name="Novak P."/>
            <person name="Zhang M."/>
            <person name="Costa L."/>
            <person name="Castellani M."/>
            <person name="Scott A."/>
            <person name="Toegelov H."/>
            <person name="Fuchs J."/>
            <person name="Mata-Sucre Y."/>
            <person name="Dias Y."/>
            <person name="Vanzela A.L.L."/>
            <person name="Huettel B."/>
            <person name="Almeida C.C.S."/>
            <person name="Simkova H."/>
            <person name="Souza G."/>
            <person name="Pedrosa-Harand A."/>
            <person name="Macas J."/>
            <person name="Mayer K.F.X."/>
            <person name="Houben A."/>
            <person name="Marques A."/>
        </authorList>
    </citation>
    <scope>NUCLEOTIDE SEQUENCE [LARGE SCALE GENOMIC DNA]</scope>
    <source>
        <strain evidence="8">RhyTen1mFocal</strain>
    </source>
</reference>
<dbReference type="GO" id="GO:0000724">
    <property type="term" value="P:double-strand break repair via homologous recombination"/>
    <property type="evidence" value="ECO:0007669"/>
    <property type="project" value="TreeGrafter"/>
</dbReference>
<comment type="caution">
    <text evidence="8">The sequence shown here is derived from an EMBL/GenBank/DDBJ whole genome shotgun (WGS) entry which is preliminary data.</text>
</comment>
<comment type="similarity">
    <text evidence="1">Belongs to the RMI1 family.</text>
</comment>
<dbReference type="GO" id="GO:0031422">
    <property type="term" value="C:RecQ family helicase-topoisomerase III complex"/>
    <property type="evidence" value="ECO:0007669"/>
    <property type="project" value="TreeGrafter"/>
</dbReference>
<dbReference type="InterPro" id="IPR042470">
    <property type="entry name" value="RMI1_N_C_sf"/>
</dbReference>
<evidence type="ECO:0000313" key="9">
    <source>
        <dbReference type="Proteomes" id="UP001210211"/>
    </source>
</evidence>
<feature type="compositionally biased region" description="Low complexity" evidence="4">
    <location>
        <begin position="20"/>
        <end position="34"/>
    </location>
</feature>
<dbReference type="Pfam" id="PF08585">
    <property type="entry name" value="RMI1_N_C"/>
    <property type="match status" value="1"/>
</dbReference>
<dbReference type="SMART" id="SM01161">
    <property type="entry name" value="DUF1767"/>
    <property type="match status" value="1"/>
</dbReference>
<dbReference type="Pfam" id="PF21000">
    <property type="entry name" value="RMI1_N_N"/>
    <property type="match status" value="1"/>
</dbReference>
<dbReference type="Proteomes" id="UP001210211">
    <property type="component" value="Unassembled WGS sequence"/>
</dbReference>
<evidence type="ECO:0000256" key="2">
    <source>
        <dbReference type="ARBA" id="ARBA00018987"/>
    </source>
</evidence>
<dbReference type="PANTHER" id="PTHR14790:SF15">
    <property type="entry name" value="RECQ-MEDIATED GENOME INSTABILITY PROTEIN 1"/>
    <property type="match status" value="1"/>
</dbReference>
<evidence type="ECO:0000313" key="8">
    <source>
        <dbReference type="EMBL" id="KAJ3697259.1"/>
    </source>
</evidence>
<organism evidence="8 9">
    <name type="scientific">Rhynchospora tenuis</name>
    <dbReference type="NCBI Taxonomy" id="198213"/>
    <lineage>
        <taxon>Eukaryota</taxon>
        <taxon>Viridiplantae</taxon>
        <taxon>Streptophyta</taxon>
        <taxon>Embryophyta</taxon>
        <taxon>Tracheophyta</taxon>
        <taxon>Spermatophyta</taxon>
        <taxon>Magnoliopsida</taxon>
        <taxon>Liliopsida</taxon>
        <taxon>Poales</taxon>
        <taxon>Cyperaceae</taxon>
        <taxon>Cyperoideae</taxon>
        <taxon>Rhynchosporeae</taxon>
        <taxon>Rhynchospora</taxon>
    </lineage>
</organism>
<dbReference type="FunFam" id="2.40.50.770:FF:000004">
    <property type="entry name" value="RecQ-mediated instability protein (DUF1767)"/>
    <property type="match status" value="1"/>
</dbReference>
<proteinExistence type="inferred from homology"/>
<dbReference type="InterPro" id="IPR013894">
    <property type="entry name" value="RMI1_OB"/>
</dbReference>
<evidence type="ECO:0000259" key="7">
    <source>
        <dbReference type="Pfam" id="PF21000"/>
    </source>
</evidence>
<evidence type="ECO:0000256" key="1">
    <source>
        <dbReference type="ARBA" id="ARBA00006395"/>
    </source>
</evidence>